<dbReference type="EMBL" id="JBHSGN010000122">
    <property type="protein sequence ID" value="MFC4676188.1"/>
    <property type="molecule type" value="Genomic_DNA"/>
</dbReference>
<protein>
    <submittedName>
        <fullName evidence="1">Uncharacterized protein</fullName>
    </submittedName>
</protein>
<evidence type="ECO:0000313" key="1">
    <source>
        <dbReference type="EMBL" id="MFC4676188.1"/>
    </source>
</evidence>
<proteinExistence type="predicted"/>
<name>A0ABV9L2K7_9BACT</name>
<reference evidence="2" key="1">
    <citation type="journal article" date="2019" name="Int. J. Syst. Evol. Microbiol.">
        <title>The Global Catalogue of Microorganisms (GCM) 10K type strain sequencing project: providing services to taxonomists for standard genome sequencing and annotation.</title>
        <authorList>
            <consortium name="The Broad Institute Genomics Platform"/>
            <consortium name="The Broad Institute Genome Sequencing Center for Infectious Disease"/>
            <person name="Wu L."/>
            <person name="Ma J."/>
        </authorList>
    </citation>
    <scope>NUCLEOTIDE SEQUENCE [LARGE SCALE GENOMIC DNA]</scope>
    <source>
        <strain evidence="2">CCUG 66188</strain>
    </source>
</reference>
<accession>A0ABV9L2K7</accession>
<comment type="caution">
    <text evidence="1">The sequence shown here is derived from an EMBL/GenBank/DDBJ whole genome shotgun (WGS) entry which is preliminary data.</text>
</comment>
<keyword evidence="2" id="KW-1185">Reference proteome</keyword>
<dbReference type="Proteomes" id="UP001596023">
    <property type="component" value="Unassembled WGS sequence"/>
</dbReference>
<gene>
    <name evidence="1" type="ORF">ACFO6W_21100</name>
</gene>
<evidence type="ECO:0000313" key="2">
    <source>
        <dbReference type="Proteomes" id="UP001596023"/>
    </source>
</evidence>
<dbReference type="RefSeq" id="WP_380000164.1">
    <property type="nucleotide sequence ID" value="NZ_JBHSGN010000122.1"/>
</dbReference>
<sequence length="114" mass="13528">MRKIENKDKVDKETIDVYDSINGFDVMKELFLFKGEDRACRDMRVEFKDLMDAAFILYGLKVNSTNKLYVSFHLTRFYKKEGLITPNGRIIVPVSIYDEIKAINDKYRSTHRRH</sequence>
<organism evidence="1 2">
    <name type="scientific">Dysgonomonas termitidis</name>
    <dbReference type="NCBI Taxonomy" id="1516126"/>
    <lineage>
        <taxon>Bacteria</taxon>
        <taxon>Pseudomonadati</taxon>
        <taxon>Bacteroidota</taxon>
        <taxon>Bacteroidia</taxon>
        <taxon>Bacteroidales</taxon>
        <taxon>Dysgonomonadaceae</taxon>
        <taxon>Dysgonomonas</taxon>
    </lineage>
</organism>